<organism evidence="1 2">
    <name type="scientific">Armillaria borealis</name>
    <dbReference type="NCBI Taxonomy" id="47425"/>
    <lineage>
        <taxon>Eukaryota</taxon>
        <taxon>Fungi</taxon>
        <taxon>Dikarya</taxon>
        <taxon>Basidiomycota</taxon>
        <taxon>Agaricomycotina</taxon>
        <taxon>Agaricomycetes</taxon>
        <taxon>Agaricomycetidae</taxon>
        <taxon>Agaricales</taxon>
        <taxon>Marasmiineae</taxon>
        <taxon>Physalacriaceae</taxon>
        <taxon>Armillaria</taxon>
    </lineage>
</organism>
<dbReference type="Proteomes" id="UP001175226">
    <property type="component" value="Unassembled WGS sequence"/>
</dbReference>
<protein>
    <submittedName>
        <fullName evidence="1">Uncharacterized protein</fullName>
    </submittedName>
</protein>
<sequence length="131" mass="14120">MLKHSSTKHLPAPSIHPEILTAPTADDAVEDASYHLIAQLKLATGPSEESAVIDFVVALSPGSLGYIRRPRAIRTRKEFRFLICGSPSTPNLTSASSIEMRTILSSLSKKINGLARACSTHCRDHSCIPGQ</sequence>
<dbReference type="EMBL" id="JAUEPT010000008">
    <property type="protein sequence ID" value="KAK0449482.1"/>
    <property type="molecule type" value="Genomic_DNA"/>
</dbReference>
<gene>
    <name evidence="1" type="ORF">EV421DRAFT_1421044</name>
</gene>
<comment type="caution">
    <text evidence="1">The sequence shown here is derived from an EMBL/GenBank/DDBJ whole genome shotgun (WGS) entry which is preliminary data.</text>
</comment>
<reference evidence="1" key="1">
    <citation type="submission" date="2023-06" db="EMBL/GenBank/DDBJ databases">
        <authorList>
            <consortium name="Lawrence Berkeley National Laboratory"/>
            <person name="Ahrendt S."/>
            <person name="Sahu N."/>
            <person name="Indic B."/>
            <person name="Wong-Bajracharya J."/>
            <person name="Merenyi Z."/>
            <person name="Ke H.-M."/>
            <person name="Monk M."/>
            <person name="Kocsube S."/>
            <person name="Drula E."/>
            <person name="Lipzen A."/>
            <person name="Balint B."/>
            <person name="Henrissat B."/>
            <person name="Andreopoulos B."/>
            <person name="Martin F.M."/>
            <person name="Harder C.B."/>
            <person name="Rigling D."/>
            <person name="Ford K.L."/>
            <person name="Foster G.D."/>
            <person name="Pangilinan J."/>
            <person name="Papanicolaou A."/>
            <person name="Barry K."/>
            <person name="LaButti K."/>
            <person name="Viragh M."/>
            <person name="Koriabine M."/>
            <person name="Yan M."/>
            <person name="Riley R."/>
            <person name="Champramary S."/>
            <person name="Plett K.L."/>
            <person name="Tsai I.J."/>
            <person name="Slot J."/>
            <person name="Sipos G."/>
            <person name="Plett J."/>
            <person name="Nagy L.G."/>
            <person name="Grigoriev I.V."/>
        </authorList>
    </citation>
    <scope>NUCLEOTIDE SEQUENCE</scope>
    <source>
        <strain evidence="1">FPL87.14</strain>
    </source>
</reference>
<accession>A0AA39JV38</accession>
<proteinExistence type="predicted"/>
<name>A0AA39JV38_9AGAR</name>
<keyword evidence="2" id="KW-1185">Reference proteome</keyword>
<evidence type="ECO:0000313" key="2">
    <source>
        <dbReference type="Proteomes" id="UP001175226"/>
    </source>
</evidence>
<evidence type="ECO:0000313" key="1">
    <source>
        <dbReference type="EMBL" id="KAK0449482.1"/>
    </source>
</evidence>
<dbReference type="AlphaFoldDB" id="A0AA39JV38"/>